<sequence>MKKIFFTDPKTEFRPSAASSYKSKFVLLLLSFYISFSLYSQPLSESETSWIKEGEILIETKQFLEAEKLANSILGSNPSDLKAEFLLTRAWIGLGKEEGKKGNLSSAKEYLEKAYEKWPLNEDLRKEIQELEKGPGHSKTIKNPSTTKRQTFSAAPFEEWKSVMESLRTEISGLRMEVSDLKTKIEAAQTRGNNILLWISALLLTQIVFQILILFKKDK</sequence>
<dbReference type="Gene3D" id="1.25.40.10">
    <property type="entry name" value="Tetratricopeptide repeat domain"/>
    <property type="match status" value="1"/>
</dbReference>
<comment type="caution">
    <text evidence="3">The sequence shown here is derived from an EMBL/GenBank/DDBJ whole genome shotgun (WGS) entry which is preliminary data.</text>
</comment>
<evidence type="ECO:0000256" key="1">
    <source>
        <dbReference type="SAM" id="Coils"/>
    </source>
</evidence>
<dbReference type="RefSeq" id="WP_135586899.1">
    <property type="nucleotide sequence ID" value="NZ_RQEP01000010.1"/>
</dbReference>
<evidence type="ECO:0000313" key="3">
    <source>
        <dbReference type="EMBL" id="TGK04905.1"/>
    </source>
</evidence>
<evidence type="ECO:0000256" key="2">
    <source>
        <dbReference type="SAM" id="Phobius"/>
    </source>
</evidence>
<feature type="transmembrane region" description="Helical" evidence="2">
    <location>
        <begin position="195"/>
        <end position="215"/>
    </location>
</feature>
<keyword evidence="4" id="KW-1185">Reference proteome</keyword>
<dbReference type="Proteomes" id="UP000297453">
    <property type="component" value="Unassembled WGS sequence"/>
</dbReference>
<name>A0A4R9G1M0_9LEPT</name>
<reference evidence="3" key="1">
    <citation type="journal article" date="2019" name="PLoS Negl. Trop. Dis.">
        <title>Revisiting the worldwide diversity of Leptospira species in the environment.</title>
        <authorList>
            <person name="Vincent A.T."/>
            <person name="Schiettekatte O."/>
            <person name="Bourhy P."/>
            <person name="Veyrier F.J."/>
            <person name="Picardeau M."/>
        </authorList>
    </citation>
    <scope>NUCLEOTIDE SEQUENCE [LARGE SCALE GENOMIC DNA]</scope>
    <source>
        <strain evidence="3">SSS9</strain>
    </source>
</reference>
<dbReference type="SUPFAM" id="SSF48452">
    <property type="entry name" value="TPR-like"/>
    <property type="match status" value="1"/>
</dbReference>
<feature type="coiled-coil region" evidence="1">
    <location>
        <begin position="164"/>
        <end position="191"/>
    </location>
</feature>
<keyword evidence="2" id="KW-0812">Transmembrane</keyword>
<dbReference type="OrthoDB" id="330021at2"/>
<keyword evidence="2" id="KW-0472">Membrane</keyword>
<keyword evidence="2" id="KW-1133">Transmembrane helix</keyword>
<dbReference type="AlphaFoldDB" id="A0A4R9G1M0"/>
<protein>
    <submittedName>
        <fullName evidence="3">Uncharacterized protein</fullName>
    </submittedName>
</protein>
<dbReference type="InterPro" id="IPR011990">
    <property type="entry name" value="TPR-like_helical_dom_sf"/>
</dbReference>
<proteinExistence type="predicted"/>
<keyword evidence="1" id="KW-0175">Coiled coil</keyword>
<dbReference type="EMBL" id="RQEP01000010">
    <property type="protein sequence ID" value="TGK04905.1"/>
    <property type="molecule type" value="Genomic_DNA"/>
</dbReference>
<organism evidence="3 4">
    <name type="scientific">Leptospira semungkisensis</name>
    <dbReference type="NCBI Taxonomy" id="2484985"/>
    <lineage>
        <taxon>Bacteria</taxon>
        <taxon>Pseudomonadati</taxon>
        <taxon>Spirochaetota</taxon>
        <taxon>Spirochaetia</taxon>
        <taxon>Leptospirales</taxon>
        <taxon>Leptospiraceae</taxon>
        <taxon>Leptospira</taxon>
    </lineage>
</organism>
<accession>A0A4R9G1M0</accession>
<gene>
    <name evidence="3" type="ORF">EHO59_08625</name>
</gene>
<evidence type="ECO:0000313" key="4">
    <source>
        <dbReference type="Proteomes" id="UP000297453"/>
    </source>
</evidence>